<reference evidence="1 2" key="1">
    <citation type="journal article" date="2022" name="Genome Biol. Evol.">
        <title>The Spruce Budworm Genome: Reconstructing the Evolutionary History of Antifreeze Proteins.</title>
        <authorList>
            <person name="Beliveau C."/>
            <person name="Gagne P."/>
            <person name="Picq S."/>
            <person name="Vernygora O."/>
            <person name="Keeling C.I."/>
            <person name="Pinkney K."/>
            <person name="Doucet D."/>
            <person name="Wen F."/>
            <person name="Johnston J.S."/>
            <person name="Maaroufi H."/>
            <person name="Boyle B."/>
            <person name="Laroche J."/>
            <person name="Dewar K."/>
            <person name="Juretic N."/>
            <person name="Blackburn G."/>
            <person name="Nisole A."/>
            <person name="Brunet B."/>
            <person name="Brandao M."/>
            <person name="Lumley L."/>
            <person name="Duan J."/>
            <person name="Quan G."/>
            <person name="Lucarotti C.J."/>
            <person name="Roe A.D."/>
            <person name="Sperling F.A.H."/>
            <person name="Levesque R.C."/>
            <person name="Cusson M."/>
        </authorList>
    </citation>
    <scope>NUCLEOTIDE SEQUENCE [LARGE SCALE GENOMIC DNA]</scope>
    <source>
        <strain evidence="1">Glfc:IPQL:Cfum</strain>
    </source>
</reference>
<name>A0ACC0JND9_CHOFU</name>
<dbReference type="EMBL" id="CM046119">
    <property type="protein sequence ID" value="KAI8425597.1"/>
    <property type="molecule type" value="Genomic_DNA"/>
</dbReference>
<evidence type="ECO:0000313" key="2">
    <source>
        <dbReference type="Proteomes" id="UP001064048"/>
    </source>
</evidence>
<accession>A0ACC0JND9</accession>
<sequence length="2212" mass="251898">MAELITPYDEGLFKETDGVTDLHAYYMSQFNLEIENHKKKSDNFKYGIEESFDFEILDWNGTANTDFEIIDEVIDKNFKEPNMKDVLLDLDSIDFDDSFKSESLKEKQIDNNLYDTNNDYIDDESLIDELCREDGENSNPGFKEEYLPTPTETNLLPSIETAFSKRYCNYNVENAPQQNYYNQINETQVPNSNTNVINSLEQYSYPNNILYNLDNEKSYVLPDTPTSCSEFNFDRPQRKISVSESIESDVQSSTYYDENSELLDEDELFINLDDFGLTLERENEEFNTGNKSTNLNEKKSNKDKSQGDEFSCLWRDCARARRPFNARYKLLIHMRVHSGHKPNRCHHPGCGKAFSRLENLKIHVRSHTGERPYACPAPHCWKAFSNSSDRAKHQRTHFNARPYACGAAGCGKRYTDPSSLRKHVKSHPHITSVPRTCLPPRPPRRPEHEQLVPSSPAKLATLRCIRDKLTVPRLQRLLDTNTVESQWPWQAGKLYRYDVQTGTLAHLEQGSSTGTAFKAHFIVRVVASGHLQAKLENPQHGQIHHDLPNTWSLPEDIKYEGVKNIDLPFEIYFNGGRVQSLKLPSTLSRSNENLLKGLISALQVDLSTHRNEHTAHDTHDHVTQQGQYRKMETDVTGDCETLYTVLPVASEWRRELPKFALEEEPFEVTKTRDYTHCQHRVAYHFGVPESAKWTGTSQNPHEVQFMKRKTDSRILVGKQGIIYKAETTSKVNVGVLLYGKHNAQVRSNVKLTLVSYEEDKEAAWQMPEGSRTVQNLLYALSSKQVTISDSPSSSFFSESEETSRVRRSLKMPKNVIKKRSYDSSSSSSSSSSSWSSSSSESNSAYLNDDVPRINEPAYASLYMSAQPHVDKKQNPMNAQKLLQELAQQLQNPNNMPKTDFLSKFSILVRVISAMNWEQLSQTSRSIEVAKASNNVMKLDMWMIYRDAVVQAGSMPAFQQIKSWIQTKKIAGEEAAQVIASLPATLLYPTKDVMIQFFNLAMSPEVQEQKYLNSSALIAATTFINKGQVNNYTAHSNYPTYMYGRLANKYDNFVLEEILPRLSQELQKAIESGDNHKALIYVKAIGHLGHRSIMEVFAPYLEGKVQVSTYLRASMVEILQLLAYQKDHYARAVLYSIMRNTAEPYEVRVLAAQGVFVSEPTGAMMHAMAEMTHKDPSLHVRAALKAGIETSARLTSPRYYNLARTAQAALPTLTKDDFGSLKWGQKFSESLNEEYVLDIINVLSYVSSEDSLFPKNLKFSWMSKTAAWNKMNVLSIFKRNVPKSSAEHKYSAKNIANLFNIKREAQKPMEASFYIDLMNQQRYFSLTQEDIDQLPAILGQFMANLGKGIEHHYTKVINQAQVTIMFPVASGMPFIYKYKEPTVIHIQSKTKGQINLPALENPEYSSSLEQEIQFTYARNIEGSVGFLDTITNRFGSAGLVSKYQLNIPVKSQVQAKLGEVKIRLEPLLPEQDTTIVHYSVWPYTANQKLDTLTPKSLDPTSKVIIRKNKVASVNAKFGQITGTTFQLEGYSYSNDYQTFGGMHRGIELVSDIAFGLVQKDVATTHFNFRYLGKQSQNKAIALTVAYDTLYNQKQAQAPVKATEITDITPNSVTRRQELVKRAVSGIDTARANIIDLSATFEGSQKVEYVFTAAIGDSKVDPKIGYAVFAARNSDKFGNTQLNTVGSLKMPSVTALNFLYALKKELKTAFEADVNLGQNGNIQVKASGERTTQYIENLLRDARGKQCLQEIENNNFYQESCRMMILRAHAPNHIKASVTYKNLSPAVKNVTFQAYQALTKFGFWYSDFNPFKPIAGDKIEIDADMDFEDNYLNLDILSYIGEMKMKRVPIPNFSAAILSAYNPWNVYERLFNRFTQQQFVPFCTVDDTKIRTFSNRSYDYTLNPSWHVVMHDDAQYAGQYGYRKEQLVIMARQPQEKQKEMYISYKSESGKDLEILVQLVNNKPTVKLQTNAKKVSEGELTMYWDEVKDAPLLEYYMLDDSTLMTQIGENRLRVMYDGMRVVVFAKDNRNNVRGVCGHMTGEPRDDYRTPYGIVDKSELYGASYALNVDGEPSIQQLQSELKKYVYQPKYQFTAILRSDGQWKQSMHSSQEHSGSSELYRARSYLKEQGVCQLHPQVQYYENQNDICISTTQVPGCQSHCRGQNYHIQPVEVVCGSKLDKQFQEYRNEIQKGGNPQVSGQTQIRQYRVPSSCQA</sequence>
<dbReference type="Proteomes" id="UP001064048">
    <property type="component" value="Chromosome 19"/>
</dbReference>
<comment type="caution">
    <text evidence="1">The sequence shown here is derived from an EMBL/GenBank/DDBJ whole genome shotgun (WGS) entry which is preliminary data.</text>
</comment>
<evidence type="ECO:0000313" key="1">
    <source>
        <dbReference type="EMBL" id="KAI8425597.1"/>
    </source>
</evidence>
<organism evidence="1 2">
    <name type="scientific">Choristoneura fumiferana</name>
    <name type="common">Spruce budworm moth</name>
    <name type="synonym">Archips fumiferana</name>
    <dbReference type="NCBI Taxonomy" id="7141"/>
    <lineage>
        <taxon>Eukaryota</taxon>
        <taxon>Metazoa</taxon>
        <taxon>Ecdysozoa</taxon>
        <taxon>Arthropoda</taxon>
        <taxon>Hexapoda</taxon>
        <taxon>Insecta</taxon>
        <taxon>Pterygota</taxon>
        <taxon>Neoptera</taxon>
        <taxon>Endopterygota</taxon>
        <taxon>Lepidoptera</taxon>
        <taxon>Glossata</taxon>
        <taxon>Ditrysia</taxon>
        <taxon>Tortricoidea</taxon>
        <taxon>Tortricidae</taxon>
        <taxon>Tortricinae</taxon>
        <taxon>Choristoneura</taxon>
    </lineage>
</organism>
<protein>
    <submittedName>
        <fullName evidence="1">Uncharacterized protein</fullName>
    </submittedName>
</protein>
<gene>
    <name evidence="1" type="ORF">MSG28_011415</name>
</gene>
<keyword evidence="2" id="KW-1185">Reference proteome</keyword>
<proteinExistence type="predicted"/>